<gene>
    <name evidence="1" type="ORF">F5890DRAFT_1533245</name>
</gene>
<dbReference type="EMBL" id="MU802092">
    <property type="protein sequence ID" value="KAJ3981841.1"/>
    <property type="molecule type" value="Genomic_DNA"/>
</dbReference>
<organism evidence="1 2">
    <name type="scientific">Lentinula detonsa</name>
    <dbReference type="NCBI Taxonomy" id="2804962"/>
    <lineage>
        <taxon>Eukaryota</taxon>
        <taxon>Fungi</taxon>
        <taxon>Dikarya</taxon>
        <taxon>Basidiomycota</taxon>
        <taxon>Agaricomycotina</taxon>
        <taxon>Agaricomycetes</taxon>
        <taxon>Agaricomycetidae</taxon>
        <taxon>Agaricales</taxon>
        <taxon>Marasmiineae</taxon>
        <taxon>Omphalotaceae</taxon>
        <taxon>Lentinula</taxon>
    </lineage>
</organism>
<comment type="caution">
    <text evidence="1">The sequence shown here is derived from an EMBL/GenBank/DDBJ whole genome shotgun (WGS) entry which is preliminary data.</text>
</comment>
<reference evidence="1" key="1">
    <citation type="submission" date="2022-08" db="EMBL/GenBank/DDBJ databases">
        <authorList>
            <consortium name="DOE Joint Genome Institute"/>
            <person name="Min B."/>
            <person name="Riley R."/>
            <person name="Sierra-Patev S."/>
            <person name="Naranjo-Ortiz M."/>
            <person name="Looney B."/>
            <person name="Konkel Z."/>
            <person name="Slot J.C."/>
            <person name="Sakamoto Y."/>
            <person name="Steenwyk J.L."/>
            <person name="Rokas A."/>
            <person name="Carro J."/>
            <person name="Camarero S."/>
            <person name="Ferreira P."/>
            <person name="Molpeceres G."/>
            <person name="Ruiz-Duenas F.J."/>
            <person name="Serrano A."/>
            <person name="Henrissat B."/>
            <person name="Drula E."/>
            <person name="Hughes K.W."/>
            <person name="Mata J.L."/>
            <person name="Ishikawa N.K."/>
            <person name="Vargas-Isla R."/>
            <person name="Ushijima S."/>
            <person name="Smith C.A."/>
            <person name="Ahrendt S."/>
            <person name="Andreopoulos W."/>
            <person name="He G."/>
            <person name="Labutti K."/>
            <person name="Lipzen A."/>
            <person name="Ng V."/>
            <person name="Sandor L."/>
            <person name="Barry K."/>
            <person name="Martinez A.T."/>
            <person name="Xiao Y."/>
            <person name="Gibbons J.G."/>
            <person name="Terashima K."/>
            <person name="Hibbett D.S."/>
            <person name="Grigoriev I.V."/>
        </authorList>
    </citation>
    <scope>NUCLEOTIDE SEQUENCE</scope>
    <source>
        <strain evidence="1">TFB7829</strain>
    </source>
</reference>
<evidence type="ECO:0000313" key="1">
    <source>
        <dbReference type="EMBL" id="KAJ3981841.1"/>
    </source>
</evidence>
<proteinExistence type="predicted"/>
<dbReference type="Proteomes" id="UP001163850">
    <property type="component" value="Unassembled WGS sequence"/>
</dbReference>
<dbReference type="AlphaFoldDB" id="A0AA38PV17"/>
<protein>
    <submittedName>
        <fullName evidence="1">Uncharacterized protein</fullName>
    </submittedName>
</protein>
<accession>A0AA38PV17</accession>
<sequence>MFVSLGFIAALVRYKWRKSNAHGGWIYIYLALLLRNALSHYLPCDSSTGPIIRCQKKLPKTSVEFFELVKPIRIVLYMIATSQYKLRGRRYMSRGKSSSKCSRKLVITFLLEQ</sequence>
<name>A0AA38PV17_9AGAR</name>
<evidence type="ECO:0000313" key="2">
    <source>
        <dbReference type="Proteomes" id="UP001163850"/>
    </source>
</evidence>